<evidence type="ECO:0000313" key="2">
    <source>
        <dbReference type="EMBL" id="GFO00400.1"/>
    </source>
</evidence>
<gene>
    <name evidence="2" type="ORF">PoB_002690500</name>
</gene>
<proteinExistence type="predicted"/>
<sequence length="139" mass="15885">MRGARIQQDDLRLFRPALEVDPNPTSRQMEPSRSEDVRSDLGFEPKTERSVHKSGRVTLPTPPTTQHIYDIKIYKFQILIVFVFTTYILGPRNLASRSVHSEISTAETSMTASDENKRNKSLYKSAHFVRSKQSGAQYV</sequence>
<evidence type="ECO:0000313" key="3">
    <source>
        <dbReference type="Proteomes" id="UP000735302"/>
    </source>
</evidence>
<name>A0AAV3ZX16_9GAST</name>
<dbReference type="EMBL" id="BLXT01003087">
    <property type="protein sequence ID" value="GFO00400.1"/>
    <property type="molecule type" value="Genomic_DNA"/>
</dbReference>
<dbReference type="AlphaFoldDB" id="A0AAV3ZX16"/>
<organism evidence="2 3">
    <name type="scientific">Plakobranchus ocellatus</name>
    <dbReference type="NCBI Taxonomy" id="259542"/>
    <lineage>
        <taxon>Eukaryota</taxon>
        <taxon>Metazoa</taxon>
        <taxon>Spiralia</taxon>
        <taxon>Lophotrochozoa</taxon>
        <taxon>Mollusca</taxon>
        <taxon>Gastropoda</taxon>
        <taxon>Heterobranchia</taxon>
        <taxon>Euthyneura</taxon>
        <taxon>Panpulmonata</taxon>
        <taxon>Sacoglossa</taxon>
        <taxon>Placobranchoidea</taxon>
        <taxon>Plakobranchidae</taxon>
        <taxon>Plakobranchus</taxon>
    </lineage>
</organism>
<dbReference type="Proteomes" id="UP000735302">
    <property type="component" value="Unassembled WGS sequence"/>
</dbReference>
<feature type="region of interest" description="Disordered" evidence="1">
    <location>
        <begin position="98"/>
        <end position="117"/>
    </location>
</feature>
<reference evidence="2 3" key="1">
    <citation type="journal article" date="2021" name="Elife">
        <title>Chloroplast acquisition without the gene transfer in kleptoplastic sea slugs, Plakobranchus ocellatus.</title>
        <authorList>
            <person name="Maeda T."/>
            <person name="Takahashi S."/>
            <person name="Yoshida T."/>
            <person name="Shimamura S."/>
            <person name="Takaki Y."/>
            <person name="Nagai Y."/>
            <person name="Toyoda A."/>
            <person name="Suzuki Y."/>
            <person name="Arimoto A."/>
            <person name="Ishii H."/>
            <person name="Satoh N."/>
            <person name="Nishiyama T."/>
            <person name="Hasebe M."/>
            <person name="Maruyama T."/>
            <person name="Minagawa J."/>
            <person name="Obokata J."/>
            <person name="Shigenobu S."/>
        </authorList>
    </citation>
    <scope>NUCLEOTIDE SEQUENCE [LARGE SCALE GENOMIC DNA]</scope>
</reference>
<feature type="region of interest" description="Disordered" evidence="1">
    <location>
        <begin position="15"/>
        <end position="62"/>
    </location>
</feature>
<keyword evidence="3" id="KW-1185">Reference proteome</keyword>
<evidence type="ECO:0000256" key="1">
    <source>
        <dbReference type="SAM" id="MobiDB-lite"/>
    </source>
</evidence>
<comment type="caution">
    <text evidence="2">The sequence shown here is derived from an EMBL/GenBank/DDBJ whole genome shotgun (WGS) entry which is preliminary data.</text>
</comment>
<feature type="compositionally biased region" description="Basic and acidic residues" evidence="1">
    <location>
        <begin position="30"/>
        <end position="51"/>
    </location>
</feature>
<protein>
    <submittedName>
        <fullName evidence="2">Uncharacterized protein</fullName>
    </submittedName>
</protein>
<accession>A0AAV3ZX16</accession>
<feature type="compositionally biased region" description="Polar residues" evidence="1">
    <location>
        <begin position="98"/>
        <end position="113"/>
    </location>
</feature>